<protein>
    <submittedName>
        <fullName evidence="1">Uncharacterized protein</fullName>
    </submittedName>
</protein>
<dbReference type="Proteomes" id="UP000536262">
    <property type="component" value="Unassembled WGS sequence"/>
</dbReference>
<keyword evidence="2" id="KW-1185">Reference proteome</keyword>
<dbReference type="EMBL" id="JACHOU010000021">
    <property type="protein sequence ID" value="MBB6357183.1"/>
    <property type="molecule type" value="Genomic_DNA"/>
</dbReference>
<proteinExistence type="predicted"/>
<evidence type="ECO:0000313" key="1">
    <source>
        <dbReference type="EMBL" id="MBB6357183.1"/>
    </source>
</evidence>
<sequence length="73" mass="7915">MFEKAIWLYQNPVLDWNGSNEAVLPCAVWNGLAIKAKREAQAMTTPTMTTSAGTPVSDVHNPITAGECRLALL</sequence>
<dbReference type="AlphaFoldDB" id="A0A7X0FCG7"/>
<evidence type="ECO:0000313" key="2">
    <source>
        <dbReference type="Proteomes" id="UP000536262"/>
    </source>
</evidence>
<organism evidence="1 2">
    <name type="scientific">Aminobacter aganoensis</name>
    <dbReference type="NCBI Taxonomy" id="83264"/>
    <lineage>
        <taxon>Bacteria</taxon>
        <taxon>Pseudomonadati</taxon>
        <taxon>Pseudomonadota</taxon>
        <taxon>Alphaproteobacteria</taxon>
        <taxon>Hyphomicrobiales</taxon>
        <taxon>Phyllobacteriaceae</taxon>
        <taxon>Aminobacter</taxon>
    </lineage>
</organism>
<accession>A0A7X0FCG7</accession>
<dbReference type="RefSeq" id="WP_184701828.1">
    <property type="nucleotide sequence ID" value="NZ_BAABEG010000001.1"/>
</dbReference>
<reference evidence="1 2" key="1">
    <citation type="submission" date="2020-08" db="EMBL/GenBank/DDBJ databases">
        <title>Genomic Encyclopedia of Type Strains, Phase IV (KMG-IV): sequencing the most valuable type-strain genomes for metagenomic binning, comparative biology and taxonomic classification.</title>
        <authorList>
            <person name="Goeker M."/>
        </authorList>
    </citation>
    <scope>NUCLEOTIDE SEQUENCE [LARGE SCALE GENOMIC DNA]</scope>
    <source>
        <strain evidence="1 2">DSM 7051</strain>
    </source>
</reference>
<name>A0A7X0FCG7_9HYPH</name>
<comment type="caution">
    <text evidence="1">The sequence shown here is derived from an EMBL/GenBank/DDBJ whole genome shotgun (WGS) entry which is preliminary data.</text>
</comment>
<gene>
    <name evidence="1" type="ORF">GGR00_005004</name>
</gene>